<dbReference type="GeneID" id="94017639"/>
<sequence>MPKSIHCPLCNHDLFVDKVISLHRDETVEENGYCYKICDINYDIFQCPRCHKVFINEYSSYDGENYSLEATYPLNPLPTSFDKRIEEISPYFIKVYNQAIIAEAHHLNEITGLAFRKAFEILVKDYAIFLNPTIENTEILQMPLSNVITKFFKDSMFQPVFQKITWLGNDHSHTFNKHENYDVQDLKRFIRSCVSMIIAQLDIDELNNIESKNN</sequence>
<name>B1C0T2_9FIRM</name>
<proteinExistence type="predicted"/>
<dbReference type="eggNOG" id="ENOG50317ST">
    <property type="taxonomic scope" value="Bacteria"/>
</dbReference>
<dbReference type="AlphaFoldDB" id="B1C0T2"/>
<protein>
    <recommendedName>
        <fullName evidence="3">DUF4145 domain-containing protein</fullName>
    </recommendedName>
</protein>
<reference evidence="1" key="1">
    <citation type="submission" date="2008-02" db="EMBL/GenBank/DDBJ databases">
        <authorList>
            <person name="Fulton L."/>
            <person name="Clifton S."/>
            <person name="Fulton B."/>
            <person name="Xu J."/>
            <person name="Minx P."/>
            <person name="Pepin K.H."/>
            <person name="Johnson M."/>
            <person name="Thiruvilangam P."/>
            <person name="Bhonagiri V."/>
            <person name="Nash W.E."/>
            <person name="Mardis E.R."/>
            <person name="Wilson R.K."/>
        </authorList>
    </citation>
    <scope>NUCLEOTIDE SEQUENCE [LARGE SCALE GENOMIC DNA]</scope>
    <source>
        <strain evidence="1">DSM 1552</strain>
    </source>
</reference>
<accession>B1C0T2</accession>
<evidence type="ECO:0008006" key="3">
    <source>
        <dbReference type="Google" id="ProtNLM"/>
    </source>
</evidence>
<evidence type="ECO:0000313" key="2">
    <source>
        <dbReference type="Proteomes" id="UP000004910"/>
    </source>
</evidence>
<comment type="caution">
    <text evidence="1">The sequence shown here is derived from an EMBL/GenBank/DDBJ whole genome shotgun (WGS) entry which is preliminary data.</text>
</comment>
<keyword evidence="2" id="KW-1185">Reference proteome</keyword>
<evidence type="ECO:0000313" key="1">
    <source>
        <dbReference type="EMBL" id="EDS75417.1"/>
    </source>
</evidence>
<organism evidence="1 2">
    <name type="scientific">Thomasclavelia spiroformis DSM 1552</name>
    <dbReference type="NCBI Taxonomy" id="428126"/>
    <lineage>
        <taxon>Bacteria</taxon>
        <taxon>Bacillati</taxon>
        <taxon>Bacillota</taxon>
        <taxon>Erysipelotrichia</taxon>
        <taxon>Erysipelotrichales</taxon>
        <taxon>Coprobacillaceae</taxon>
        <taxon>Thomasclavelia</taxon>
    </lineage>
</organism>
<gene>
    <name evidence="1" type="ORF">CLOSPI_00812</name>
</gene>
<dbReference type="HOGENOM" id="CLU_107568_0_0_9"/>
<dbReference type="OrthoDB" id="1092260at2"/>
<dbReference type="RefSeq" id="WP_004609286.1">
    <property type="nucleotide sequence ID" value="NZ_CP102275.1"/>
</dbReference>
<reference evidence="1" key="2">
    <citation type="submission" date="2014-06" db="EMBL/GenBank/DDBJ databases">
        <title>Draft genome sequence of Clostridium spiroforme (DSM 1552).</title>
        <authorList>
            <person name="Sudarsanam P."/>
            <person name="Ley R."/>
            <person name="Guruge J."/>
            <person name="Turnbaugh P.J."/>
            <person name="Mahowald M."/>
            <person name="Liep D."/>
            <person name="Gordon J."/>
        </authorList>
    </citation>
    <scope>NUCLEOTIDE SEQUENCE</scope>
    <source>
        <strain evidence="1">DSM 1552</strain>
    </source>
</reference>
<dbReference type="EMBL" id="ABIK02000006">
    <property type="protein sequence ID" value="EDS75417.1"/>
    <property type="molecule type" value="Genomic_DNA"/>
</dbReference>
<dbReference type="Proteomes" id="UP000004910">
    <property type="component" value="Unassembled WGS sequence"/>
</dbReference>